<gene>
    <name evidence="3" type="ORF">ISQ64_02125</name>
</gene>
<organism evidence="3 4">
    <name type="scientific">SAR86 cluster bacterium</name>
    <dbReference type="NCBI Taxonomy" id="2030880"/>
    <lineage>
        <taxon>Bacteria</taxon>
        <taxon>Pseudomonadati</taxon>
        <taxon>Pseudomonadota</taxon>
        <taxon>Gammaproteobacteria</taxon>
        <taxon>SAR86 cluster</taxon>
    </lineage>
</organism>
<accession>A0A937LL68</accession>
<name>A0A937LL68_9GAMM</name>
<evidence type="ECO:0000259" key="2">
    <source>
        <dbReference type="Pfam" id="PF05036"/>
    </source>
</evidence>
<dbReference type="Gene3D" id="3.30.70.1070">
    <property type="entry name" value="Sporulation related repeat"/>
    <property type="match status" value="1"/>
</dbReference>
<keyword evidence="1" id="KW-0472">Membrane</keyword>
<dbReference type="Pfam" id="PF05036">
    <property type="entry name" value="SPOR"/>
    <property type="match status" value="1"/>
</dbReference>
<feature type="transmembrane region" description="Helical" evidence="1">
    <location>
        <begin position="28"/>
        <end position="55"/>
    </location>
</feature>
<dbReference type="InterPro" id="IPR007730">
    <property type="entry name" value="SPOR-like_dom"/>
</dbReference>
<proteinExistence type="predicted"/>
<keyword evidence="1" id="KW-1133">Transmembrane helix</keyword>
<evidence type="ECO:0000313" key="3">
    <source>
        <dbReference type="EMBL" id="MBL6818186.1"/>
    </source>
</evidence>
<feature type="domain" description="SPOR" evidence="2">
    <location>
        <begin position="99"/>
        <end position="171"/>
    </location>
</feature>
<dbReference type="Proteomes" id="UP000711391">
    <property type="component" value="Unassembled WGS sequence"/>
</dbReference>
<reference evidence="3" key="1">
    <citation type="submission" date="2020-10" db="EMBL/GenBank/DDBJ databases">
        <title>Microbiome of the Black Sea water column analyzed by genome centric metagenomics.</title>
        <authorList>
            <person name="Cabello-Yeves P.J."/>
            <person name="Callieri C."/>
            <person name="Picazo A."/>
            <person name="Mehrshad M."/>
            <person name="Haro-Moreno J.M."/>
            <person name="Roda-Garcia J."/>
            <person name="Dzembekova N."/>
            <person name="Slabakova V."/>
            <person name="Slabakova N."/>
            <person name="Moncheva S."/>
            <person name="Rodriguez-Valera F."/>
        </authorList>
    </citation>
    <scope>NUCLEOTIDE SEQUENCE</scope>
    <source>
        <strain evidence="3">BS307-5m-G50</strain>
    </source>
</reference>
<sequence>MKDYANRKKFQTRNVTRKKTIFRSKKNAVPIIPTNAILGMVGLSFGLAIISFLYFKTDIQSIEPRENTNVITIDFPTSLLEGSVLIEASADEELMTCEYFVQIGAYGNKKYAYEAEEILSEIDLISINEIYSNSMPGKLLHSVLSGPYKNRSAANNAKEVITKKGFDPQLRTLCKNK</sequence>
<dbReference type="AlphaFoldDB" id="A0A937LL68"/>
<keyword evidence="1" id="KW-0812">Transmembrane</keyword>
<dbReference type="EMBL" id="JADHQD010000008">
    <property type="protein sequence ID" value="MBL6818186.1"/>
    <property type="molecule type" value="Genomic_DNA"/>
</dbReference>
<protein>
    <submittedName>
        <fullName evidence="3">SPOR domain-containing protein</fullName>
    </submittedName>
</protein>
<dbReference type="GO" id="GO:0042834">
    <property type="term" value="F:peptidoglycan binding"/>
    <property type="evidence" value="ECO:0007669"/>
    <property type="project" value="InterPro"/>
</dbReference>
<comment type="caution">
    <text evidence="3">The sequence shown here is derived from an EMBL/GenBank/DDBJ whole genome shotgun (WGS) entry which is preliminary data.</text>
</comment>
<evidence type="ECO:0000256" key="1">
    <source>
        <dbReference type="SAM" id="Phobius"/>
    </source>
</evidence>
<dbReference type="InterPro" id="IPR036680">
    <property type="entry name" value="SPOR-like_sf"/>
</dbReference>
<dbReference type="SUPFAM" id="SSF110997">
    <property type="entry name" value="Sporulation related repeat"/>
    <property type="match status" value="1"/>
</dbReference>
<evidence type="ECO:0000313" key="4">
    <source>
        <dbReference type="Proteomes" id="UP000711391"/>
    </source>
</evidence>